<dbReference type="Pfam" id="PF26016">
    <property type="entry name" value="ExoI_C"/>
    <property type="match status" value="1"/>
</dbReference>
<name>A0A179CZI0_BIBTR</name>
<dbReference type="AlphaFoldDB" id="A0A179CZI0"/>
<keyword evidence="8 18" id="KW-0269">Exonuclease</keyword>
<dbReference type="PROSITE" id="PS51785">
    <property type="entry name" value="EXOI_C"/>
    <property type="match status" value="1"/>
</dbReference>
<feature type="binding site" evidence="14">
    <location>
        <position position="12"/>
    </location>
    <ligand>
        <name>substrate</name>
    </ligand>
</feature>
<evidence type="ECO:0000256" key="9">
    <source>
        <dbReference type="ARBA" id="ARBA00022842"/>
    </source>
</evidence>
<dbReference type="InterPro" id="IPR013520">
    <property type="entry name" value="Ribonucl_H"/>
</dbReference>
<dbReference type="FunFam" id="3.30.420.10:FF:000033">
    <property type="entry name" value="Exodeoxyribonuclease I"/>
    <property type="match status" value="1"/>
</dbReference>
<feature type="binding site" evidence="14">
    <location>
        <position position="160"/>
    </location>
    <ligand>
        <name>substrate</name>
    </ligand>
</feature>
<evidence type="ECO:0000256" key="5">
    <source>
        <dbReference type="ARBA" id="ARBA00022723"/>
    </source>
</evidence>
<feature type="binding site" evidence="15">
    <location>
        <position position="12"/>
    </location>
    <ligand>
        <name>Mg(2+)</name>
        <dbReference type="ChEBI" id="CHEBI:18420"/>
        <label>2</label>
    </ligand>
</feature>
<evidence type="ECO:0000313" key="18">
    <source>
        <dbReference type="EMBL" id="OAQ15212.1"/>
    </source>
</evidence>
<feature type="binding site" evidence="15">
    <location>
        <position position="10"/>
    </location>
    <ligand>
        <name>Mg(2+)</name>
        <dbReference type="ChEBI" id="CHEBI:18420"/>
        <label>1</label>
    </ligand>
</feature>
<evidence type="ECO:0000256" key="4">
    <source>
        <dbReference type="ARBA" id="ARBA00022722"/>
    </source>
</evidence>
<dbReference type="InterPro" id="IPR022894">
    <property type="entry name" value="Oligoribonuclease"/>
</dbReference>
<dbReference type="Pfam" id="PF00929">
    <property type="entry name" value="RNase_T"/>
    <property type="match status" value="1"/>
</dbReference>
<dbReference type="InterPro" id="IPR038649">
    <property type="entry name" value="EXOI_SH3_sf"/>
</dbReference>
<evidence type="ECO:0000256" key="15">
    <source>
        <dbReference type="PIRSR" id="PIRSR000977-2"/>
    </source>
</evidence>
<evidence type="ECO:0000256" key="10">
    <source>
        <dbReference type="ARBA" id="ARBA00023125"/>
    </source>
</evidence>
<comment type="catalytic activity">
    <reaction evidence="1">
        <text>Exonucleolytic cleavage in the 3'- to 5'-direction to yield nucleoside 5'-phosphates.</text>
        <dbReference type="EC" id="3.1.11.1"/>
    </reaction>
</comment>
<gene>
    <name evidence="18" type="primary">sbcB</name>
    <name evidence="18" type="ORF">F480_01305</name>
</gene>
<keyword evidence="9 15" id="KW-0460">Magnesium</keyword>
<evidence type="ECO:0000256" key="6">
    <source>
        <dbReference type="ARBA" id="ARBA00022763"/>
    </source>
</evidence>
<evidence type="ECO:0000256" key="1">
    <source>
        <dbReference type="ARBA" id="ARBA00000563"/>
    </source>
</evidence>
<dbReference type="PIRSF" id="PIRSF000977">
    <property type="entry name" value="Exodeoxyribonuclease_I"/>
    <property type="match status" value="1"/>
</dbReference>
<evidence type="ECO:0000256" key="8">
    <source>
        <dbReference type="ARBA" id="ARBA00022839"/>
    </source>
</evidence>
<dbReference type="EMBL" id="JACI01000001">
    <property type="protein sequence ID" value="OAQ15212.1"/>
    <property type="molecule type" value="Genomic_DNA"/>
</dbReference>
<dbReference type="Gene3D" id="3.30.420.10">
    <property type="entry name" value="Ribonuclease H-like superfamily/Ribonuclease H"/>
    <property type="match status" value="1"/>
</dbReference>
<dbReference type="Gene3D" id="1.20.1280.70">
    <property type="entry name" value="Exonuclease ExoI, domain 3"/>
    <property type="match status" value="1"/>
</dbReference>
<dbReference type="PANTHER" id="PTHR11046">
    <property type="entry name" value="OLIGORIBONUCLEASE, MITOCHONDRIAL"/>
    <property type="match status" value="1"/>
</dbReference>
<dbReference type="GO" id="GO:0003677">
    <property type="term" value="F:DNA binding"/>
    <property type="evidence" value="ECO:0007669"/>
    <property type="project" value="UniProtKB-KW"/>
</dbReference>
<dbReference type="GO" id="GO:0006281">
    <property type="term" value="P:DNA repair"/>
    <property type="evidence" value="ECO:0007669"/>
    <property type="project" value="UniProtKB-KW"/>
</dbReference>
<feature type="domain" description="ExoI C-terminal" evidence="17">
    <location>
        <begin position="356"/>
        <end position="472"/>
    </location>
</feature>
<keyword evidence="7 18" id="KW-0378">Hydrolase</keyword>
<evidence type="ECO:0000256" key="7">
    <source>
        <dbReference type="ARBA" id="ARBA00022801"/>
    </source>
</evidence>
<evidence type="ECO:0000256" key="12">
    <source>
        <dbReference type="ARBA" id="ARBA00031220"/>
    </source>
</evidence>
<dbReference type="PANTHER" id="PTHR11046:SF11">
    <property type="entry name" value="EXODEOXYRIBONUCLEASE I"/>
    <property type="match status" value="1"/>
</dbReference>
<comment type="cofactor">
    <cofactor evidence="15">
        <name>Mg(2+)</name>
        <dbReference type="ChEBI" id="CHEBI:18420"/>
    </cofactor>
    <text evidence="15">Binds 2 Mg(2+) ions per monomer.</text>
</comment>
<protein>
    <recommendedName>
        <fullName evidence="3">Exodeoxyribonuclease I</fullName>
        <ecNumber evidence="2">3.1.11.1</ecNumber>
    </recommendedName>
    <alternativeName>
        <fullName evidence="12">DNA deoxyribophosphodiesterase</fullName>
    </alternativeName>
</protein>
<dbReference type="PATRIC" id="fig|1261658.3.peg.265"/>
<organism evidence="18 19">
    <name type="scientific">Bibersteinia trehalosi Y31</name>
    <dbReference type="NCBI Taxonomy" id="1261658"/>
    <lineage>
        <taxon>Bacteria</taxon>
        <taxon>Pseudomonadati</taxon>
        <taxon>Pseudomonadota</taxon>
        <taxon>Gammaproteobacteria</taxon>
        <taxon>Pasteurellales</taxon>
        <taxon>Pasteurellaceae</taxon>
        <taxon>Bibersteinia</taxon>
    </lineage>
</organism>
<dbReference type="GO" id="GO:0000175">
    <property type="term" value="F:3'-5'-RNA exonuclease activity"/>
    <property type="evidence" value="ECO:0007669"/>
    <property type="project" value="InterPro"/>
</dbReference>
<keyword evidence="10" id="KW-0238">DNA-binding</keyword>
<dbReference type="CDD" id="cd06138">
    <property type="entry name" value="ExoI_N"/>
    <property type="match status" value="1"/>
</dbReference>
<dbReference type="InterPro" id="IPR012337">
    <property type="entry name" value="RNaseH-like_sf"/>
</dbReference>
<dbReference type="Gene3D" id="1.10.287.1240">
    <property type="match status" value="1"/>
</dbReference>
<sequence length="518" mass="59214">MSQATFFIYDFESFGVNPASDRPAQFAGIRTDMDFNIIGEPVMIYCKQTADYLPSPEAVMVTGITPQICNEKGVSEPEFSAQIHAEFSQPNTCIMGYNNIRYDDEMTRYTFFRNFFDPYEYSWKSGNSRWDLLDVVRACYALRPEGIEWAYDDEGMPSFKLENLTKANGIEHENAHDAMADVYATIAMAKLIKQKQPKLFEFFFKNRGKKAIEAMIDTAELTPLVHVSGMLGNYRGNTAWVVPLAWHPTNQNAVIVCDLAGQIDDLLNEPAEVLKQRLYTKKSELEEQGLTAVPLKLVHINKCPIIAPAKTLLPENATRLGIDRQMCLENLQKIKAQKGLVREKVLDIFNEERVFAESDNVETSLYDGFFEPADKNNMAILRQLKPEELANHGLKFNDPRVEKLLFHYRARHYPHTLNRAEQVRWQKYCDQQLELRAKPFSEALHRLAIAFHDNPEKLQLLEQLEQYAVQITQEGQLIPSQESHENQAIVNALNSLAEQALDKSAKLKMLNQLLAVKA</sequence>
<dbReference type="PROSITE" id="PS51784">
    <property type="entry name" value="EXOI_SH3"/>
    <property type="match status" value="1"/>
</dbReference>
<dbReference type="InterPro" id="IPR034747">
    <property type="entry name" value="EXOI_SH3"/>
</dbReference>
<dbReference type="InterPro" id="IPR058561">
    <property type="entry name" value="Exonuc_1_C"/>
</dbReference>
<evidence type="ECO:0000256" key="13">
    <source>
        <dbReference type="ARBA" id="ARBA00046792"/>
    </source>
</evidence>
<keyword evidence="11" id="KW-0234">DNA repair</keyword>
<feature type="domain" description="ExoI SH3-like" evidence="16">
    <location>
        <begin position="197"/>
        <end position="353"/>
    </location>
</feature>
<evidence type="ECO:0000259" key="16">
    <source>
        <dbReference type="PROSITE" id="PS51784"/>
    </source>
</evidence>
<dbReference type="EC" id="3.1.11.1" evidence="2"/>
<comment type="subunit">
    <text evidence="13">Monomer. Interacts with ssb (via C-terminus); this interaction stimulates the exonuclease activity by recruiting the enzyme to its substrate.</text>
</comment>
<dbReference type="InterPro" id="IPR013620">
    <property type="entry name" value="Exonuc_1_SH3"/>
</dbReference>
<dbReference type="Proteomes" id="UP000078358">
    <property type="component" value="Unassembled WGS sequence"/>
</dbReference>
<proteinExistence type="predicted"/>
<comment type="caution">
    <text evidence="18">The sequence shown here is derived from an EMBL/GenBank/DDBJ whole genome shotgun (WGS) entry which is preliminary data.</text>
</comment>
<keyword evidence="5 15" id="KW-0479">Metal-binding</keyword>
<accession>A0A179CZI0</accession>
<evidence type="ECO:0000256" key="2">
    <source>
        <dbReference type="ARBA" id="ARBA00012108"/>
    </source>
</evidence>
<keyword evidence="4" id="KW-0540">Nuclease</keyword>
<dbReference type="Pfam" id="PF08411">
    <property type="entry name" value="ExoI_SH3"/>
    <property type="match status" value="1"/>
</dbReference>
<dbReference type="GO" id="GO:0008310">
    <property type="term" value="F:single-stranded DNA 3'-5' DNA exonuclease activity"/>
    <property type="evidence" value="ECO:0007669"/>
    <property type="project" value="UniProtKB-EC"/>
</dbReference>
<evidence type="ECO:0000256" key="3">
    <source>
        <dbReference type="ARBA" id="ARBA00019900"/>
    </source>
</evidence>
<dbReference type="FunFam" id="3.30.1520.20:FF:000001">
    <property type="entry name" value="Exodeoxyribonuclease I"/>
    <property type="match status" value="1"/>
</dbReference>
<dbReference type="Gene3D" id="3.30.1520.20">
    <property type="entry name" value="Exonuclease ExoI, domain 2"/>
    <property type="match status" value="1"/>
</dbReference>
<dbReference type="InterPro" id="IPR036397">
    <property type="entry name" value="RNaseH_sf"/>
</dbReference>
<dbReference type="RefSeq" id="WP_064317990.1">
    <property type="nucleotide sequence ID" value="NZ_JACI01000001.1"/>
</dbReference>
<evidence type="ECO:0000259" key="17">
    <source>
        <dbReference type="PROSITE" id="PS51785"/>
    </source>
</evidence>
<feature type="binding site" evidence="15">
    <location>
        <position position="181"/>
    </location>
    <ligand>
        <name>Mg(2+)</name>
        <dbReference type="ChEBI" id="CHEBI:18420"/>
        <label>2</label>
    </ligand>
</feature>
<evidence type="ECO:0000256" key="11">
    <source>
        <dbReference type="ARBA" id="ARBA00023204"/>
    </source>
</evidence>
<dbReference type="FunFam" id="1.20.1280.70:FF:000001">
    <property type="entry name" value="Exodeoxyribonuclease I"/>
    <property type="match status" value="1"/>
</dbReference>
<evidence type="ECO:0000256" key="14">
    <source>
        <dbReference type="PIRSR" id="PIRSR000977-1"/>
    </source>
</evidence>
<dbReference type="GO" id="GO:0046872">
    <property type="term" value="F:metal ion binding"/>
    <property type="evidence" value="ECO:0007669"/>
    <property type="project" value="UniProtKB-KW"/>
</dbReference>
<keyword evidence="6" id="KW-0227">DNA damage</keyword>
<dbReference type="NCBIfam" id="NF008746">
    <property type="entry name" value="PRK11779.1"/>
    <property type="match status" value="1"/>
</dbReference>
<dbReference type="InterPro" id="IPR023607">
    <property type="entry name" value="Exodeoxyribonuclease_I"/>
</dbReference>
<dbReference type="SUPFAM" id="SSF53098">
    <property type="entry name" value="Ribonuclease H-like"/>
    <property type="match status" value="1"/>
</dbReference>
<evidence type="ECO:0000313" key="19">
    <source>
        <dbReference type="Proteomes" id="UP000078358"/>
    </source>
</evidence>
<reference evidence="18 19" key="1">
    <citation type="submission" date="2014-01" db="EMBL/GenBank/DDBJ databases">
        <authorList>
            <person name="Zuccon D."/>
        </authorList>
    </citation>
    <scope>NUCLEOTIDE SEQUENCE [LARGE SCALE GENOMIC DNA]</scope>
    <source>
        <strain evidence="18 19">Y31</strain>
    </source>
</reference>